<name>A0A2T9ZE74_9FUNG</name>
<accession>A0A2T9ZE74</accession>
<evidence type="ECO:0000256" key="1">
    <source>
        <dbReference type="SAM" id="MobiDB-lite"/>
    </source>
</evidence>
<evidence type="ECO:0000313" key="3">
    <source>
        <dbReference type="Proteomes" id="UP000245609"/>
    </source>
</evidence>
<proteinExistence type="predicted"/>
<organism evidence="2 3">
    <name type="scientific">Smittium megazygosporum</name>
    <dbReference type="NCBI Taxonomy" id="133381"/>
    <lineage>
        <taxon>Eukaryota</taxon>
        <taxon>Fungi</taxon>
        <taxon>Fungi incertae sedis</taxon>
        <taxon>Zoopagomycota</taxon>
        <taxon>Kickxellomycotina</taxon>
        <taxon>Harpellomycetes</taxon>
        <taxon>Harpellales</taxon>
        <taxon>Legeriomycetaceae</taxon>
        <taxon>Smittium</taxon>
    </lineage>
</organism>
<dbReference type="AlphaFoldDB" id="A0A2T9ZE74"/>
<gene>
    <name evidence="2" type="ORF">BB560_002613</name>
</gene>
<dbReference type="Proteomes" id="UP000245609">
    <property type="component" value="Unassembled WGS sequence"/>
</dbReference>
<reference evidence="2 3" key="1">
    <citation type="journal article" date="2018" name="MBio">
        <title>Comparative Genomics Reveals the Core Gene Toolbox for the Fungus-Insect Symbiosis.</title>
        <authorList>
            <person name="Wang Y."/>
            <person name="Stata M."/>
            <person name="Wang W."/>
            <person name="Stajich J.E."/>
            <person name="White M.M."/>
            <person name="Moncalvo J.M."/>
        </authorList>
    </citation>
    <scope>NUCLEOTIDE SEQUENCE [LARGE SCALE GENOMIC DNA]</scope>
    <source>
        <strain evidence="2 3">SC-DP-2</strain>
    </source>
</reference>
<feature type="region of interest" description="Disordered" evidence="1">
    <location>
        <begin position="1"/>
        <end position="28"/>
    </location>
</feature>
<keyword evidence="3" id="KW-1185">Reference proteome</keyword>
<evidence type="ECO:0000313" key="2">
    <source>
        <dbReference type="EMBL" id="PVV02914.1"/>
    </source>
</evidence>
<sequence length="80" mass="9047">MSRQIDKIKIFNPLSQNENTPQDINTPPMCTQDTLYRSSRLDPQSAPCIPCPSNSKLVTNGKENTGPFIIEREPEKDLLM</sequence>
<dbReference type="EMBL" id="MBFS01000301">
    <property type="protein sequence ID" value="PVV02914.1"/>
    <property type="molecule type" value="Genomic_DNA"/>
</dbReference>
<feature type="compositionally biased region" description="Polar residues" evidence="1">
    <location>
        <begin position="13"/>
        <end position="28"/>
    </location>
</feature>
<protein>
    <submittedName>
        <fullName evidence="2">Uncharacterized protein</fullName>
    </submittedName>
</protein>
<comment type="caution">
    <text evidence="2">The sequence shown here is derived from an EMBL/GenBank/DDBJ whole genome shotgun (WGS) entry which is preliminary data.</text>
</comment>